<evidence type="ECO:0000313" key="3">
    <source>
        <dbReference type="Proteomes" id="UP000682877"/>
    </source>
</evidence>
<dbReference type="EMBL" id="LR999458">
    <property type="protein sequence ID" value="CAE6256150.1"/>
    <property type="molecule type" value="Genomic_DNA"/>
</dbReference>
<evidence type="ECO:0000313" key="2">
    <source>
        <dbReference type="EMBL" id="CAE6256150.1"/>
    </source>
</evidence>
<name>A0A8S2B2U4_ARAAE</name>
<organism evidence="2 3">
    <name type="scientific">Arabidopsis arenosa</name>
    <name type="common">Sand rock-cress</name>
    <name type="synonym">Cardaminopsis arenosa</name>
    <dbReference type="NCBI Taxonomy" id="38785"/>
    <lineage>
        <taxon>Eukaryota</taxon>
        <taxon>Viridiplantae</taxon>
        <taxon>Streptophyta</taxon>
        <taxon>Embryophyta</taxon>
        <taxon>Tracheophyta</taxon>
        <taxon>Spermatophyta</taxon>
        <taxon>Magnoliopsida</taxon>
        <taxon>eudicotyledons</taxon>
        <taxon>Gunneridae</taxon>
        <taxon>Pentapetalae</taxon>
        <taxon>rosids</taxon>
        <taxon>malvids</taxon>
        <taxon>Brassicales</taxon>
        <taxon>Brassicaceae</taxon>
        <taxon>Camelineae</taxon>
        <taxon>Arabidopsis</taxon>
    </lineage>
</organism>
<dbReference type="Proteomes" id="UP000682877">
    <property type="component" value="Chromosome 8"/>
</dbReference>
<feature type="chain" id="PRO_5035917032" evidence="1">
    <location>
        <begin position="24"/>
        <end position="94"/>
    </location>
</feature>
<protein>
    <submittedName>
        <fullName evidence="2">Uncharacterized protein</fullName>
    </submittedName>
</protein>
<evidence type="ECO:0000256" key="1">
    <source>
        <dbReference type="SAM" id="SignalP"/>
    </source>
</evidence>
<reference evidence="2" key="1">
    <citation type="submission" date="2021-01" db="EMBL/GenBank/DDBJ databases">
        <authorList>
            <person name="Bezrukov I."/>
        </authorList>
    </citation>
    <scope>NUCLEOTIDE SEQUENCE</scope>
</reference>
<gene>
    <name evidence="2" type="ORF">AARE701A_LOCUS22230</name>
</gene>
<keyword evidence="3" id="KW-1185">Reference proteome</keyword>
<feature type="signal peptide" evidence="1">
    <location>
        <begin position="1"/>
        <end position="23"/>
    </location>
</feature>
<sequence length="94" mass="10177">MENKWSAVMILVLVVMAAISGEAADQAADPCAAVEKKCLSVCRKRSSNEGILATCVIFCVITECKAFPLPPTSAFYSALHSQRKTIAEWIKNEA</sequence>
<proteinExistence type="predicted"/>
<accession>A0A8S2B2U4</accession>
<keyword evidence="1" id="KW-0732">Signal</keyword>
<dbReference type="AlphaFoldDB" id="A0A8S2B2U4"/>